<evidence type="ECO:0000313" key="3">
    <source>
        <dbReference type="Proteomes" id="UP000240708"/>
    </source>
</evidence>
<dbReference type="GO" id="GO:0016740">
    <property type="term" value="F:transferase activity"/>
    <property type="evidence" value="ECO:0007669"/>
    <property type="project" value="UniProtKB-KW"/>
</dbReference>
<dbReference type="PANTHER" id="PTHR43169">
    <property type="entry name" value="EXSB FAMILY PROTEIN"/>
    <property type="match status" value="1"/>
</dbReference>
<proteinExistence type="predicted"/>
<sequence>MGDIKICSRCIMDETAKEITFDEKGICNFCHHYDNVLVNEIFSNKGGEEKIEKLIEEIKEKGKNSKYDCLIGLSGGVDSSYVAYLVRKKYGLRVYAVHLDNGWNTELAVANVEQIVKRLGIDLNTYVLDWKEFRDIQLSFLKSSISNIEIPTDHAIWALLIKTAAKMKIPYIIAGNNVVTESIMPESWLYGSKDSRLIKSIHKRFGKVKMKTFPSLSTLDYIDYLLLRGIRWVPILNYVNYNKAEAKELLIKELGWRDYGGKHYESIFTRFFHAYYLPEKFGYDLRKSYLSALVCSGQITRQEALEEISKPPAPKEILESDRDYVIKKFGLTIEQFETILRSPNKTYQDYPNNDKLWKRFNKFIKIARKRITRVQ</sequence>
<dbReference type="AlphaFoldDB" id="A0A2P8EA22"/>
<evidence type="ECO:0000313" key="2">
    <source>
        <dbReference type="EMBL" id="PSL06321.1"/>
    </source>
</evidence>
<dbReference type="InterPro" id="IPR052188">
    <property type="entry name" value="Ni-pincer_cofactor_biosynth"/>
</dbReference>
<evidence type="ECO:0000259" key="1">
    <source>
        <dbReference type="Pfam" id="PF02540"/>
    </source>
</evidence>
<dbReference type="PANTHER" id="PTHR43169:SF3">
    <property type="entry name" value="ATPASE, PP-LOOP SUPERFAMILY-RELATED"/>
    <property type="match status" value="1"/>
</dbReference>
<dbReference type="InterPro" id="IPR020022">
    <property type="entry name" value="N-acetyl_sugar_amidoTrfase"/>
</dbReference>
<reference evidence="2 3" key="1">
    <citation type="submission" date="2018-03" db="EMBL/GenBank/DDBJ databases">
        <title>Genomic Encyclopedia of Archaeal and Bacterial Type Strains, Phase II (KMG-II): from individual species to whole genera.</title>
        <authorList>
            <person name="Goeker M."/>
        </authorList>
    </citation>
    <scope>NUCLEOTIDE SEQUENCE [LARGE SCALE GENOMIC DNA]</scope>
    <source>
        <strain evidence="2 3">DSM 28057</strain>
    </source>
</reference>
<dbReference type="Pfam" id="PF02540">
    <property type="entry name" value="NAD_synthase"/>
    <property type="match status" value="1"/>
</dbReference>
<dbReference type="RefSeq" id="WP_106566264.1">
    <property type="nucleotide sequence ID" value="NZ_PYGF01000002.1"/>
</dbReference>
<comment type="caution">
    <text evidence="2">The sequence shown here is derived from an EMBL/GenBank/DDBJ whole genome shotgun (WGS) entry which is preliminary data.</text>
</comment>
<protein>
    <submittedName>
        <fullName evidence="2">N-acetyl sugar amidotransferase</fullName>
    </submittedName>
</protein>
<keyword evidence="2" id="KW-0808">Transferase</keyword>
<dbReference type="Proteomes" id="UP000240708">
    <property type="component" value="Unassembled WGS sequence"/>
</dbReference>
<dbReference type="OrthoDB" id="702at2"/>
<name>A0A2P8EA22_9BACT</name>
<dbReference type="InterPro" id="IPR022310">
    <property type="entry name" value="NAD/GMP_synthase"/>
</dbReference>
<dbReference type="Gene3D" id="3.40.50.620">
    <property type="entry name" value="HUPs"/>
    <property type="match status" value="1"/>
</dbReference>
<gene>
    <name evidence="2" type="ORF">CLV48_102136</name>
</gene>
<dbReference type="NCBIfam" id="TIGR03573">
    <property type="entry name" value="WbuX"/>
    <property type="match status" value="1"/>
</dbReference>
<dbReference type="InterPro" id="IPR014729">
    <property type="entry name" value="Rossmann-like_a/b/a_fold"/>
</dbReference>
<dbReference type="GO" id="GO:0006163">
    <property type="term" value="P:purine nucleotide metabolic process"/>
    <property type="evidence" value="ECO:0007669"/>
    <property type="project" value="UniProtKB-ARBA"/>
</dbReference>
<keyword evidence="3" id="KW-1185">Reference proteome</keyword>
<feature type="domain" description="NAD/GMP synthase" evidence="1">
    <location>
        <begin position="57"/>
        <end position="128"/>
    </location>
</feature>
<dbReference type="EMBL" id="PYGF01000002">
    <property type="protein sequence ID" value="PSL06321.1"/>
    <property type="molecule type" value="Genomic_DNA"/>
</dbReference>
<dbReference type="SUPFAM" id="SSF52402">
    <property type="entry name" value="Adenine nucleotide alpha hydrolases-like"/>
    <property type="match status" value="1"/>
</dbReference>
<accession>A0A2P8EA22</accession>
<organism evidence="2 3">
    <name type="scientific">Cecembia rubra</name>
    <dbReference type="NCBI Taxonomy" id="1485585"/>
    <lineage>
        <taxon>Bacteria</taxon>
        <taxon>Pseudomonadati</taxon>
        <taxon>Bacteroidota</taxon>
        <taxon>Cytophagia</taxon>
        <taxon>Cytophagales</taxon>
        <taxon>Cyclobacteriaceae</taxon>
        <taxon>Cecembia</taxon>
    </lineage>
</organism>